<dbReference type="PIRSF" id="PIRSF006485">
    <property type="entry name" value="GTP-binding_EngA"/>
    <property type="match status" value="1"/>
</dbReference>
<feature type="binding site" evidence="9">
    <location>
        <begin position="120"/>
        <end position="123"/>
    </location>
    <ligand>
        <name>GTP</name>
        <dbReference type="ChEBI" id="CHEBI:37565"/>
        <label>1</label>
    </ligand>
</feature>
<dbReference type="EMBL" id="LAYJ01000087">
    <property type="protein sequence ID" value="KKI51217.1"/>
    <property type="molecule type" value="Genomic_DNA"/>
</dbReference>
<comment type="subunit">
    <text evidence="9">Associates with the 50S ribosomal subunit.</text>
</comment>
<feature type="binding site" evidence="9">
    <location>
        <begin position="10"/>
        <end position="17"/>
    </location>
    <ligand>
        <name>GTP</name>
        <dbReference type="ChEBI" id="CHEBI:37565"/>
        <label>1</label>
    </ligand>
</feature>
<evidence type="ECO:0000256" key="9">
    <source>
        <dbReference type="HAMAP-Rule" id="MF_00195"/>
    </source>
</evidence>
<evidence type="ECO:0000259" key="12">
    <source>
        <dbReference type="PROSITE" id="PS51712"/>
    </source>
</evidence>
<evidence type="ECO:0000256" key="4">
    <source>
        <dbReference type="ARBA" id="ARBA00022737"/>
    </source>
</evidence>
<evidence type="ECO:0000313" key="14">
    <source>
        <dbReference type="Proteomes" id="UP000034076"/>
    </source>
</evidence>
<dbReference type="FunFam" id="3.40.50.300:FF:000057">
    <property type="entry name" value="GTPase Der"/>
    <property type="match status" value="1"/>
</dbReference>
<dbReference type="PRINTS" id="PR00326">
    <property type="entry name" value="GTP1OBG"/>
</dbReference>
<dbReference type="GO" id="GO:0042254">
    <property type="term" value="P:ribosome biogenesis"/>
    <property type="evidence" value="ECO:0007669"/>
    <property type="project" value="UniProtKB-KW"/>
</dbReference>
<dbReference type="PATRIC" id="fig|270498.16.peg.1382"/>
<sequence length="444" mass="49528">MAKPLVAIVGRPNVGKSTFFNRITGTKLAIIEDTPGVTRDRIYADAEWLNKEFTLVDTGGVDLNTDDVLLKQMRVQVEIAIEAAQLILFLVDGKTGITAEDYEVAKMLRKSKKPVIVVVNKIDNKKDEQNLFDFYELGLGDVVGISSTQGLGLGDLLDDIIGELGEFETDGEEEDSLKIALVGKPNVGKSSLTNKILGYDRAIVSDIPGTTRDAIDSTFERDGKKYTIIDTAGMRKKGRIDDKSIERYSVIRSLGAIRRADVVVVMIDATEGITEQDVKVAGYVDSEGKPCVIAVNKWDAVEKDTYTIEEYNRKIAADLAFMPYAKRIYISAQTGLRIDKLFALLHEAYDNNMRRIPTGVLNDCLQDAVTANEPPSTNGRRLKIFYITQVTVGPPTFVLFVNEVPLMHFSYQRYLENYLRKTFDFSGTPIKIIIRQRSDEKGEK</sequence>
<keyword evidence="5 9" id="KW-0547">Nucleotide-binding</keyword>
<dbReference type="PROSITE" id="PS51712">
    <property type="entry name" value="G_ENGA"/>
    <property type="match status" value="2"/>
</dbReference>
<dbReference type="Pfam" id="PF01926">
    <property type="entry name" value="MMR_HSR1"/>
    <property type="match status" value="2"/>
</dbReference>
<dbReference type="InterPro" id="IPR015946">
    <property type="entry name" value="KH_dom-like_a/b"/>
</dbReference>
<dbReference type="Gene3D" id="3.30.300.20">
    <property type="match status" value="1"/>
</dbReference>
<evidence type="ECO:0000256" key="8">
    <source>
        <dbReference type="ARBA" id="ARBA00053470"/>
    </source>
</evidence>
<dbReference type="STRING" id="270498.CHK_1264"/>
<dbReference type="Proteomes" id="UP000034076">
    <property type="component" value="Unassembled WGS sequence"/>
</dbReference>
<dbReference type="SUPFAM" id="SSF52540">
    <property type="entry name" value="P-loop containing nucleoside triphosphate hydrolases"/>
    <property type="match status" value="2"/>
</dbReference>
<dbReference type="HAMAP" id="MF_00195">
    <property type="entry name" value="GTPase_Der"/>
    <property type="match status" value="1"/>
</dbReference>
<comment type="caution">
    <text evidence="13">The sequence shown here is derived from an EMBL/GenBank/DDBJ whole genome shotgun (WGS) entry which is preliminary data.</text>
</comment>
<feature type="binding site" evidence="9">
    <location>
        <begin position="230"/>
        <end position="234"/>
    </location>
    <ligand>
        <name>GTP</name>
        <dbReference type="ChEBI" id="CHEBI:37565"/>
        <label>2</label>
    </ligand>
</feature>
<name>A0A0M2NLA5_9FIRM</name>
<proteinExistence type="inferred from homology"/>
<feature type="binding site" evidence="9">
    <location>
        <begin position="183"/>
        <end position="190"/>
    </location>
    <ligand>
        <name>GTP</name>
        <dbReference type="ChEBI" id="CHEBI:37565"/>
        <label>2</label>
    </ligand>
</feature>
<dbReference type="InterPro" id="IPR016484">
    <property type="entry name" value="GTPase_Der"/>
</dbReference>
<evidence type="ECO:0000256" key="10">
    <source>
        <dbReference type="PROSITE-ProRule" id="PRU01049"/>
    </source>
</evidence>
<dbReference type="Gene3D" id="3.40.50.300">
    <property type="entry name" value="P-loop containing nucleotide triphosphate hydrolases"/>
    <property type="match status" value="2"/>
</dbReference>
<gene>
    <name evidence="9" type="primary">der</name>
    <name evidence="13" type="ORF">CHK_1264</name>
</gene>
<evidence type="ECO:0000256" key="6">
    <source>
        <dbReference type="ARBA" id="ARBA00023134"/>
    </source>
</evidence>
<dbReference type="Pfam" id="PF14714">
    <property type="entry name" value="KH_dom-like"/>
    <property type="match status" value="1"/>
</dbReference>
<feature type="domain" description="EngA-type G" evidence="12">
    <location>
        <begin position="177"/>
        <end position="353"/>
    </location>
</feature>
<dbReference type="InterPro" id="IPR006073">
    <property type="entry name" value="GTP-bd"/>
</dbReference>
<evidence type="ECO:0000313" key="13">
    <source>
        <dbReference type="EMBL" id="KKI51217.1"/>
    </source>
</evidence>
<dbReference type="AlphaFoldDB" id="A0A0M2NLA5"/>
<comment type="function">
    <text evidence="8 9 11">GTPase that plays an essential role in the late steps of ribosome biogenesis.</text>
</comment>
<dbReference type="CDD" id="cd01894">
    <property type="entry name" value="EngA1"/>
    <property type="match status" value="1"/>
</dbReference>
<evidence type="ECO:0000256" key="2">
    <source>
        <dbReference type="ARBA" id="ARBA00020953"/>
    </source>
</evidence>
<organism evidence="13 14">
    <name type="scientific">Christensenella hongkongensis</name>
    <dbReference type="NCBI Taxonomy" id="270498"/>
    <lineage>
        <taxon>Bacteria</taxon>
        <taxon>Bacillati</taxon>
        <taxon>Bacillota</taxon>
        <taxon>Clostridia</taxon>
        <taxon>Christensenellales</taxon>
        <taxon>Christensenellaceae</taxon>
        <taxon>Christensenella</taxon>
    </lineage>
</organism>
<evidence type="ECO:0000256" key="5">
    <source>
        <dbReference type="ARBA" id="ARBA00022741"/>
    </source>
</evidence>
<dbReference type="GO" id="GO:0043022">
    <property type="term" value="F:ribosome binding"/>
    <property type="evidence" value="ECO:0007669"/>
    <property type="project" value="TreeGrafter"/>
</dbReference>
<dbReference type="NCBIfam" id="TIGR03594">
    <property type="entry name" value="GTPase_EngA"/>
    <property type="match status" value="1"/>
</dbReference>
<keyword evidence="14" id="KW-1185">Reference proteome</keyword>
<dbReference type="InterPro" id="IPR032859">
    <property type="entry name" value="KH_dom-like"/>
</dbReference>
<reference evidence="13 14" key="1">
    <citation type="submission" date="2015-04" db="EMBL/GenBank/DDBJ databases">
        <title>Draft genome sequence of bacteremic isolate Catabacter hongkongensis type strain HKU16T.</title>
        <authorList>
            <person name="Lau S.K."/>
            <person name="Teng J.L."/>
            <person name="Huang Y."/>
            <person name="Curreem S.O."/>
            <person name="Tsui S.K."/>
            <person name="Woo P.C."/>
        </authorList>
    </citation>
    <scope>NUCLEOTIDE SEQUENCE [LARGE SCALE GENOMIC DNA]</scope>
    <source>
        <strain evidence="13 14">HKU16</strain>
    </source>
</reference>
<protein>
    <recommendedName>
        <fullName evidence="2 9">GTPase Der</fullName>
    </recommendedName>
    <alternativeName>
        <fullName evidence="7 9">GTP-binding protein EngA</fullName>
    </alternativeName>
</protein>
<keyword evidence="6 9" id="KW-0342">GTP-binding</keyword>
<dbReference type="NCBIfam" id="TIGR00231">
    <property type="entry name" value="small_GTP"/>
    <property type="match status" value="2"/>
</dbReference>
<dbReference type="InterPro" id="IPR027417">
    <property type="entry name" value="P-loop_NTPase"/>
</dbReference>
<evidence type="ECO:0000256" key="3">
    <source>
        <dbReference type="ARBA" id="ARBA00022517"/>
    </source>
</evidence>
<evidence type="ECO:0000256" key="1">
    <source>
        <dbReference type="ARBA" id="ARBA00008279"/>
    </source>
</evidence>
<evidence type="ECO:0000256" key="7">
    <source>
        <dbReference type="ARBA" id="ARBA00032345"/>
    </source>
</evidence>
<comment type="similarity">
    <text evidence="1 9 10 11">Belongs to the TRAFAC class TrmE-Era-EngA-EngB-Septin-like GTPase superfamily. EngA (Der) GTPase family.</text>
</comment>
<dbReference type="PANTHER" id="PTHR43834:SF6">
    <property type="entry name" value="GTPASE DER"/>
    <property type="match status" value="1"/>
</dbReference>
<dbReference type="InterPro" id="IPR031166">
    <property type="entry name" value="G_ENGA"/>
</dbReference>
<dbReference type="GO" id="GO:0005525">
    <property type="term" value="F:GTP binding"/>
    <property type="evidence" value="ECO:0007669"/>
    <property type="project" value="UniProtKB-UniRule"/>
</dbReference>
<dbReference type="PANTHER" id="PTHR43834">
    <property type="entry name" value="GTPASE DER"/>
    <property type="match status" value="1"/>
</dbReference>
<feature type="domain" description="EngA-type G" evidence="12">
    <location>
        <begin position="4"/>
        <end position="168"/>
    </location>
</feature>
<dbReference type="InterPro" id="IPR005225">
    <property type="entry name" value="Small_GTP-bd"/>
</dbReference>
<evidence type="ECO:0000256" key="11">
    <source>
        <dbReference type="RuleBase" id="RU004481"/>
    </source>
</evidence>
<keyword evidence="3 9" id="KW-0690">Ribosome biogenesis</keyword>
<dbReference type="FunFam" id="3.30.300.20:FF:000004">
    <property type="entry name" value="GTPase Der"/>
    <property type="match status" value="1"/>
</dbReference>
<dbReference type="CDD" id="cd01895">
    <property type="entry name" value="EngA2"/>
    <property type="match status" value="1"/>
</dbReference>
<feature type="binding site" evidence="9">
    <location>
        <begin position="57"/>
        <end position="61"/>
    </location>
    <ligand>
        <name>GTP</name>
        <dbReference type="ChEBI" id="CHEBI:37565"/>
        <label>1</label>
    </ligand>
</feature>
<accession>A0A0M2NLA5</accession>
<keyword evidence="4 11" id="KW-0677">Repeat</keyword>
<dbReference type="RefSeq" id="WP_046443174.1">
    <property type="nucleotide sequence ID" value="NZ_CAUERS010000006.1"/>
</dbReference>
<dbReference type="OrthoDB" id="9805918at2"/>
<dbReference type="FunFam" id="3.40.50.300:FF:000040">
    <property type="entry name" value="GTPase Der"/>
    <property type="match status" value="1"/>
</dbReference>
<feature type="binding site" evidence="9">
    <location>
        <begin position="296"/>
        <end position="299"/>
    </location>
    <ligand>
        <name>GTP</name>
        <dbReference type="ChEBI" id="CHEBI:37565"/>
        <label>2</label>
    </ligand>
</feature>